<dbReference type="OrthoDB" id="5241540at2"/>
<keyword evidence="2" id="KW-1003">Cell membrane</keyword>
<keyword evidence="15" id="KW-1185">Reference proteome</keyword>
<dbReference type="KEGG" id="eke:EK0264_18805"/>
<dbReference type="GO" id="GO:0046872">
    <property type="term" value="F:metal ion binding"/>
    <property type="evidence" value="ECO:0007669"/>
    <property type="project" value="UniProtKB-KW"/>
</dbReference>
<evidence type="ECO:0000256" key="5">
    <source>
        <dbReference type="ARBA" id="ARBA00022989"/>
    </source>
</evidence>
<keyword evidence="5 13" id="KW-1133">Transmembrane helix</keyword>
<reference evidence="14 15" key="1">
    <citation type="journal article" date="2018" name="Int. J. Syst. Evol. Microbiol.">
        <title>Epidermidibacterium keratini gen. nov., sp. nov., a member of the family Sporichthyaceae, isolated from keratin epidermis.</title>
        <authorList>
            <person name="Lee D.G."/>
            <person name="Trujillo M.E."/>
            <person name="Kang S."/>
            <person name="Nam J.J."/>
            <person name="Kim Y.J."/>
        </authorList>
    </citation>
    <scope>NUCLEOTIDE SEQUENCE [LARGE SCALE GENOMIC DNA]</scope>
    <source>
        <strain evidence="14 15">EPI-7</strain>
    </source>
</reference>
<sequence length="327" mass="35157">MRLPAATPTNVRRLTLAVLITNVAIVVSGGAVRLTGSGLGCAQWPTCNEGNLFPTSEMPVHTYIEFTNRTFFFILAIVALVTWLVLRKLSPARPDLTRLALFIGLSIPAQGVIGGITVLTGLNPYTVMVHFLISMVLVFWAAKLYSRARDLERQPQPYANRGWQTLAYAMLVAAALTLILGTIVTGSGPHGGDPEAGRTGFDPELMSQLHADAVFLLVGLSLAAYAVTLAIGNPPPLRRAVLTLLGILAVQGVIGYTQYFTNLPIVLVGLHMLGAALVMMGVTYVTEELRYVGANRPKRDLPKPTDDNGDGFDGHSLASARSLLNRR</sequence>
<evidence type="ECO:0000256" key="8">
    <source>
        <dbReference type="ARBA" id="ARBA00023133"/>
    </source>
</evidence>
<dbReference type="InterPro" id="IPR003780">
    <property type="entry name" value="COX15/CtaA_fam"/>
</dbReference>
<feature type="transmembrane region" description="Helical" evidence="13">
    <location>
        <begin position="66"/>
        <end position="86"/>
    </location>
</feature>
<evidence type="ECO:0000256" key="1">
    <source>
        <dbReference type="ARBA" id="ARBA00004141"/>
    </source>
</evidence>
<feature type="transmembrane region" description="Helical" evidence="13">
    <location>
        <begin position="213"/>
        <end position="233"/>
    </location>
</feature>
<dbReference type="PANTHER" id="PTHR35457">
    <property type="entry name" value="HEME A SYNTHASE"/>
    <property type="match status" value="1"/>
</dbReference>
<feature type="transmembrane region" description="Helical" evidence="13">
    <location>
        <begin position="125"/>
        <end position="145"/>
    </location>
</feature>
<feature type="compositionally biased region" description="Basic and acidic residues" evidence="12">
    <location>
        <begin position="297"/>
        <end position="306"/>
    </location>
</feature>
<evidence type="ECO:0000313" key="14">
    <source>
        <dbReference type="EMBL" id="QHC02118.1"/>
    </source>
</evidence>
<evidence type="ECO:0000256" key="7">
    <source>
        <dbReference type="ARBA" id="ARBA00023004"/>
    </source>
</evidence>
<proteinExistence type="predicted"/>
<feature type="transmembrane region" description="Helical" evidence="13">
    <location>
        <begin position="265"/>
        <end position="286"/>
    </location>
</feature>
<name>A0A7L4YST1_9ACTN</name>
<accession>A0A7L4YST1</accession>
<evidence type="ECO:0000256" key="4">
    <source>
        <dbReference type="ARBA" id="ARBA00022723"/>
    </source>
</evidence>
<dbReference type="Proteomes" id="UP000463857">
    <property type="component" value="Chromosome"/>
</dbReference>
<dbReference type="InParanoid" id="A0A7L4YST1"/>
<dbReference type="GO" id="GO:0006784">
    <property type="term" value="P:heme A biosynthetic process"/>
    <property type="evidence" value="ECO:0007669"/>
    <property type="project" value="InterPro"/>
</dbReference>
<organism evidence="14 15">
    <name type="scientific">Epidermidibacterium keratini</name>
    <dbReference type="NCBI Taxonomy" id="1891644"/>
    <lineage>
        <taxon>Bacteria</taxon>
        <taxon>Bacillati</taxon>
        <taxon>Actinomycetota</taxon>
        <taxon>Actinomycetes</taxon>
        <taxon>Sporichthyales</taxon>
        <taxon>Sporichthyaceae</taxon>
        <taxon>Epidermidibacterium</taxon>
    </lineage>
</organism>
<keyword evidence="7" id="KW-0408">Iron</keyword>
<dbReference type="GO" id="GO:0016491">
    <property type="term" value="F:oxidoreductase activity"/>
    <property type="evidence" value="ECO:0007669"/>
    <property type="project" value="UniProtKB-KW"/>
</dbReference>
<dbReference type="PANTHER" id="PTHR35457:SF1">
    <property type="entry name" value="HEME A SYNTHASE"/>
    <property type="match status" value="1"/>
</dbReference>
<feature type="transmembrane region" description="Helical" evidence="13">
    <location>
        <begin position="240"/>
        <end position="259"/>
    </location>
</feature>
<evidence type="ECO:0000256" key="11">
    <source>
        <dbReference type="ARBA" id="ARBA00023444"/>
    </source>
</evidence>
<keyword evidence="3 13" id="KW-0812">Transmembrane</keyword>
<dbReference type="Pfam" id="PF02628">
    <property type="entry name" value="COX15-CtaA"/>
    <property type="match status" value="1"/>
</dbReference>
<dbReference type="AlphaFoldDB" id="A0A7L4YST1"/>
<dbReference type="InterPro" id="IPR050450">
    <property type="entry name" value="COX15/CtaA_HemeA_synthase"/>
</dbReference>
<evidence type="ECO:0000256" key="3">
    <source>
        <dbReference type="ARBA" id="ARBA00022692"/>
    </source>
</evidence>
<feature type="transmembrane region" description="Helical" evidence="13">
    <location>
        <begin position="98"/>
        <end position="119"/>
    </location>
</feature>
<dbReference type="EMBL" id="CP047156">
    <property type="protein sequence ID" value="QHC02118.1"/>
    <property type="molecule type" value="Genomic_DNA"/>
</dbReference>
<keyword evidence="4" id="KW-0479">Metal-binding</keyword>
<feature type="transmembrane region" description="Helical" evidence="13">
    <location>
        <begin position="166"/>
        <end position="184"/>
    </location>
</feature>
<comment type="subcellular location">
    <subcellularLocation>
        <location evidence="1">Membrane</location>
        <topology evidence="1">Multi-pass membrane protein</topology>
    </subcellularLocation>
</comment>
<keyword evidence="8" id="KW-0350">Heme biosynthesis</keyword>
<evidence type="ECO:0000256" key="13">
    <source>
        <dbReference type="SAM" id="Phobius"/>
    </source>
</evidence>
<keyword evidence="6" id="KW-0560">Oxidoreductase</keyword>
<dbReference type="RefSeq" id="WP_159547242.1">
    <property type="nucleotide sequence ID" value="NZ_CP047156.1"/>
</dbReference>
<protein>
    <submittedName>
        <fullName evidence="14">Heme A synthase</fullName>
    </submittedName>
</protein>
<dbReference type="GO" id="GO:0016020">
    <property type="term" value="C:membrane"/>
    <property type="evidence" value="ECO:0007669"/>
    <property type="project" value="UniProtKB-SubCell"/>
</dbReference>
<keyword evidence="10" id="KW-1015">Disulfide bond</keyword>
<evidence type="ECO:0000256" key="9">
    <source>
        <dbReference type="ARBA" id="ARBA00023136"/>
    </source>
</evidence>
<comment type="pathway">
    <text evidence="11">Porphyrin-containing compound metabolism.</text>
</comment>
<evidence type="ECO:0000256" key="2">
    <source>
        <dbReference type="ARBA" id="ARBA00022475"/>
    </source>
</evidence>
<evidence type="ECO:0000256" key="10">
    <source>
        <dbReference type="ARBA" id="ARBA00023157"/>
    </source>
</evidence>
<dbReference type="FunCoup" id="A0A7L4YST1">
    <property type="interactions" value="173"/>
</dbReference>
<gene>
    <name evidence="14" type="ORF">EK0264_18805</name>
</gene>
<evidence type="ECO:0000313" key="15">
    <source>
        <dbReference type="Proteomes" id="UP000463857"/>
    </source>
</evidence>
<evidence type="ECO:0000256" key="12">
    <source>
        <dbReference type="SAM" id="MobiDB-lite"/>
    </source>
</evidence>
<evidence type="ECO:0000256" key="6">
    <source>
        <dbReference type="ARBA" id="ARBA00023002"/>
    </source>
</evidence>
<feature type="region of interest" description="Disordered" evidence="12">
    <location>
        <begin position="296"/>
        <end position="315"/>
    </location>
</feature>
<keyword evidence="9 13" id="KW-0472">Membrane</keyword>